<dbReference type="AlphaFoldDB" id="A0A6A4BWZ4"/>
<evidence type="ECO:0000313" key="6">
    <source>
        <dbReference type="Proteomes" id="UP000434957"/>
    </source>
</evidence>
<accession>A0A6A4BWZ4</accession>
<dbReference type="InterPro" id="IPR013762">
    <property type="entry name" value="Integrase-like_cat_sf"/>
</dbReference>
<dbReference type="InterPro" id="IPR011010">
    <property type="entry name" value="DNA_brk_join_enz"/>
</dbReference>
<evidence type="ECO:0000313" key="7">
    <source>
        <dbReference type="Proteomes" id="UP000435112"/>
    </source>
</evidence>
<evidence type="ECO:0000313" key="5">
    <source>
        <dbReference type="Proteomes" id="UP000429607"/>
    </source>
</evidence>
<dbReference type="EMBL" id="QXFU01004353">
    <property type="protein sequence ID" value="KAE8969237.1"/>
    <property type="molecule type" value="Genomic_DNA"/>
</dbReference>
<proteinExistence type="predicted"/>
<dbReference type="SUPFAM" id="SSF56349">
    <property type="entry name" value="DNA breaking-rejoining enzymes"/>
    <property type="match status" value="1"/>
</dbReference>
<dbReference type="Proteomes" id="UP000429607">
    <property type="component" value="Unassembled WGS sequence"/>
</dbReference>
<evidence type="ECO:0000313" key="2">
    <source>
        <dbReference type="EMBL" id="KAE8969237.1"/>
    </source>
</evidence>
<name>A0A6A4BWZ4_9STRA</name>
<dbReference type="GO" id="GO:0015074">
    <property type="term" value="P:DNA integration"/>
    <property type="evidence" value="ECO:0007669"/>
    <property type="project" value="InterPro"/>
</dbReference>
<protein>
    <recommendedName>
        <fullName evidence="8">Tyr recombinase domain-containing protein</fullName>
    </recommendedName>
</protein>
<sequence>MLSKIGHLSWIHRRFCGFPVGLHEGHQLAMRGMSRLSPPPQRKDPFTVDLLRCMRSQLKSDSAHDRALWGAAVMGFFFMLKRSEYLADNTRIKNYAIQCLDVSFRTTTVQLATTRAEAALVAIHFRGGKADQKGVGATRTLGKSGVGWLCPVQACWTLVRLAKIRHTQDGELLCTTSLGTPLTTAAMTLAIKQAASRAGLDPRAYGTHSMRSGGATAMFGAGVDRLVIKHFGRWSLDCYEQYTRMDGLTISNLATRMVAADAVNVKAIRTALPSRGHSTPHPSAGVPFPL</sequence>
<dbReference type="PANTHER" id="PTHR34605">
    <property type="entry name" value="PHAGE_INTEGRASE DOMAIN-CONTAINING PROTEIN"/>
    <property type="match status" value="1"/>
</dbReference>
<dbReference type="Gene3D" id="1.10.443.10">
    <property type="entry name" value="Intergrase catalytic core"/>
    <property type="match status" value="1"/>
</dbReference>
<dbReference type="GO" id="GO:0003677">
    <property type="term" value="F:DNA binding"/>
    <property type="evidence" value="ECO:0007669"/>
    <property type="project" value="InterPro"/>
</dbReference>
<dbReference type="PANTHER" id="PTHR34605:SF3">
    <property type="entry name" value="P CELL-TYPE AGGLUTINATION PROTEIN MAP4-LIKE-RELATED"/>
    <property type="match status" value="1"/>
</dbReference>
<evidence type="ECO:0000313" key="4">
    <source>
        <dbReference type="EMBL" id="KAE9281045.1"/>
    </source>
</evidence>
<dbReference type="Proteomes" id="UP000434957">
    <property type="component" value="Unassembled WGS sequence"/>
</dbReference>
<keyword evidence="1" id="KW-0233">DNA recombination</keyword>
<evidence type="ECO:0008006" key="8">
    <source>
        <dbReference type="Google" id="ProtNLM"/>
    </source>
</evidence>
<dbReference type="OrthoDB" id="167975at2759"/>
<evidence type="ECO:0000313" key="3">
    <source>
        <dbReference type="EMBL" id="KAE8972566.1"/>
    </source>
</evidence>
<dbReference type="InterPro" id="IPR052925">
    <property type="entry name" value="Phage_Integrase-like_Recomb"/>
</dbReference>
<gene>
    <name evidence="3" type="ORF">PR001_g26570</name>
    <name evidence="2" type="ORF">PR002_g27495</name>
    <name evidence="4" type="ORF">PR003_g27783</name>
</gene>
<evidence type="ECO:0000256" key="1">
    <source>
        <dbReference type="ARBA" id="ARBA00023172"/>
    </source>
</evidence>
<keyword evidence="6" id="KW-1185">Reference proteome</keyword>
<dbReference type="Proteomes" id="UP000435112">
    <property type="component" value="Unassembled WGS sequence"/>
</dbReference>
<reference evidence="4 6" key="1">
    <citation type="submission" date="2018-08" db="EMBL/GenBank/DDBJ databases">
        <title>Genomic investigation of the strawberry pathogen Phytophthora fragariae indicates pathogenicity is determined by transcriptional variation in three key races.</title>
        <authorList>
            <person name="Adams T.M."/>
            <person name="Armitage A.D."/>
            <person name="Sobczyk M.K."/>
            <person name="Bates H.J."/>
            <person name="Dunwell J.M."/>
            <person name="Nellist C.F."/>
            <person name="Harrison R.J."/>
        </authorList>
    </citation>
    <scope>NUCLEOTIDE SEQUENCE [LARGE SCALE GENOMIC DNA]</scope>
    <source>
        <strain evidence="3 5">SCRP249</strain>
        <strain evidence="2 7">SCRP324</strain>
        <strain evidence="4 6">SCRP333</strain>
    </source>
</reference>
<organism evidence="4 6">
    <name type="scientific">Phytophthora rubi</name>
    <dbReference type="NCBI Taxonomy" id="129364"/>
    <lineage>
        <taxon>Eukaryota</taxon>
        <taxon>Sar</taxon>
        <taxon>Stramenopiles</taxon>
        <taxon>Oomycota</taxon>
        <taxon>Peronosporomycetes</taxon>
        <taxon>Peronosporales</taxon>
        <taxon>Peronosporaceae</taxon>
        <taxon>Phytophthora</taxon>
    </lineage>
</organism>
<dbReference type="EMBL" id="QXFT01003992">
    <property type="protein sequence ID" value="KAE9281045.1"/>
    <property type="molecule type" value="Genomic_DNA"/>
</dbReference>
<comment type="caution">
    <text evidence="4">The sequence shown here is derived from an EMBL/GenBank/DDBJ whole genome shotgun (WGS) entry which is preliminary data.</text>
</comment>
<dbReference type="GO" id="GO:0006310">
    <property type="term" value="P:DNA recombination"/>
    <property type="evidence" value="ECO:0007669"/>
    <property type="project" value="UniProtKB-KW"/>
</dbReference>
<dbReference type="EMBL" id="QXFV01003975">
    <property type="protein sequence ID" value="KAE8972566.1"/>
    <property type="molecule type" value="Genomic_DNA"/>
</dbReference>